<feature type="transmembrane region" description="Helical" evidence="11">
    <location>
        <begin position="869"/>
        <end position="893"/>
    </location>
</feature>
<keyword evidence="15" id="KW-1185">Reference proteome</keyword>
<feature type="domain" description="ABC transmembrane type-1" evidence="13">
    <location>
        <begin position="86"/>
        <end position="374"/>
    </location>
</feature>
<keyword evidence="5 11" id="KW-0812">Transmembrane</keyword>
<feature type="transmembrane region" description="Helical" evidence="11">
    <location>
        <begin position="344"/>
        <end position="362"/>
    </location>
</feature>
<evidence type="ECO:0000313" key="15">
    <source>
        <dbReference type="Proteomes" id="UP000277580"/>
    </source>
</evidence>
<keyword evidence="10" id="KW-0325">Glycoprotein</keyword>
<evidence type="ECO:0000256" key="6">
    <source>
        <dbReference type="ARBA" id="ARBA00022741"/>
    </source>
</evidence>
<dbReference type="CDD" id="cd03249">
    <property type="entry name" value="ABC_MTABC3_MDL1_MDL2"/>
    <property type="match status" value="2"/>
</dbReference>
<evidence type="ECO:0000256" key="11">
    <source>
        <dbReference type="SAM" id="Phobius"/>
    </source>
</evidence>
<feature type="transmembrane region" description="Helical" evidence="11">
    <location>
        <begin position="1018"/>
        <end position="1039"/>
    </location>
</feature>
<dbReference type="FunFam" id="3.40.50.300:FF:000251">
    <property type="entry name" value="ABC transporter B family member 19"/>
    <property type="match status" value="1"/>
</dbReference>
<dbReference type="GO" id="GO:0090374">
    <property type="term" value="P:oligopeptide export from mitochondrion"/>
    <property type="evidence" value="ECO:0007669"/>
    <property type="project" value="TreeGrafter"/>
</dbReference>
<proteinExistence type="inferred from homology"/>
<dbReference type="InterPro" id="IPR039421">
    <property type="entry name" value="Type_1_exporter"/>
</dbReference>
<dbReference type="STRING" id="1392247.A0A3N4KLL7"/>
<feature type="transmembrane region" description="Helical" evidence="11">
    <location>
        <begin position="899"/>
        <end position="922"/>
    </location>
</feature>
<feature type="domain" description="ABC transporter" evidence="12">
    <location>
        <begin position="1079"/>
        <end position="1317"/>
    </location>
</feature>
<dbReference type="EMBL" id="ML119135">
    <property type="protein sequence ID" value="RPB11456.1"/>
    <property type="molecule type" value="Genomic_DNA"/>
</dbReference>
<dbReference type="InParanoid" id="A0A3N4KLL7"/>
<feature type="transmembrane region" description="Helical" evidence="11">
    <location>
        <begin position="81"/>
        <end position="111"/>
    </location>
</feature>
<feature type="transmembrane region" description="Helical" evidence="11">
    <location>
        <begin position="752"/>
        <end position="776"/>
    </location>
</feature>
<feature type="domain" description="ABC transporter" evidence="12">
    <location>
        <begin position="409"/>
        <end position="654"/>
    </location>
</feature>
<dbReference type="PROSITE" id="PS50929">
    <property type="entry name" value="ABC_TM1F"/>
    <property type="match status" value="2"/>
</dbReference>
<feature type="domain" description="ABC transmembrane type-1" evidence="13">
    <location>
        <begin position="755"/>
        <end position="1044"/>
    </location>
</feature>
<dbReference type="Proteomes" id="UP000277580">
    <property type="component" value="Unassembled WGS sequence"/>
</dbReference>
<evidence type="ECO:0000256" key="3">
    <source>
        <dbReference type="ARBA" id="ARBA00022448"/>
    </source>
</evidence>
<protein>
    <submittedName>
        <fullName evidence="14">P-loop containing nucleoside triphosphate hydrolase protein</fullName>
    </submittedName>
</protein>
<dbReference type="PROSITE" id="PS50893">
    <property type="entry name" value="ABC_TRANSPORTER_2"/>
    <property type="match status" value="2"/>
</dbReference>
<evidence type="ECO:0000256" key="5">
    <source>
        <dbReference type="ARBA" id="ARBA00022692"/>
    </source>
</evidence>
<dbReference type="InterPro" id="IPR011527">
    <property type="entry name" value="ABC1_TM_dom"/>
</dbReference>
<dbReference type="Gene3D" id="3.40.50.300">
    <property type="entry name" value="P-loop containing nucleotide triphosphate hydrolases"/>
    <property type="match status" value="2"/>
</dbReference>
<dbReference type="InterPro" id="IPR003439">
    <property type="entry name" value="ABC_transporter-like_ATP-bd"/>
</dbReference>
<dbReference type="GO" id="GO:0005743">
    <property type="term" value="C:mitochondrial inner membrane"/>
    <property type="evidence" value="ECO:0007669"/>
    <property type="project" value="TreeGrafter"/>
</dbReference>
<dbReference type="InterPro" id="IPR027417">
    <property type="entry name" value="P-loop_NTPase"/>
</dbReference>
<keyword evidence="9 11" id="KW-0472">Membrane</keyword>
<dbReference type="InterPro" id="IPR003593">
    <property type="entry name" value="AAA+_ATPase"/>
</dbReference>
<evidence type="ECO:0000256" key="9">
    <source>
        <dbReference type="ARBA" id="ARBA00023136"/>
    </source>
</evidence>
<organism evidence="14 15">
    <name type="scientific">Morchella conica CCBAS932</name>
    <dbReference type="NCBI Taxonomy" id="1392247"/>
    <lineage>
        <taxon>Eukaryota</taxon>
        <taxon>Fungi</taxon>
        <taxon>Dikarya</taxon>
        <taxon>Ascomycota</taxon>
        <taxon>Pezizomycotina</taxon>
        <taxon>Pezizomycetes</taxon>
        <taxon>Pezizales</taxon>
        <taxon>Morchellaceae</taxon>
        <taxon>Morchella</taxon>
    </lineage>
</organism>
<feature type="transmembrane region" description="Helical" evidence="11">
    <location>
        <begin position="207"/>
        <end position="226"/>
    </location>
</feature>
<dbReference type="PANTHER" id="PTHR43394:SF27">
    <property type="entry name" value="ATP-DEPENDENT TRANSLOCASE ABCB1-LIKE"/>
    <property type="match status" value="1"/>
</dbReference>
<dbReference type="CDD" id="cd18578">
    <property type="entry name" value="ABC_6TM_Pgp_ABCB1_D2_like"/>
    <property type="match status" value="1"/>
</dbReference>
<evidence type="ECO:0000256" key="2">
    <source>
        <dbReference type="ARBA" id="ARBA00007577"/>
    </source>
</evidence>
<keyword evidence="7" id="KW-0067">ATP-binding</keyword>
<dbReference type="FunFam" id="1.20.1560.10:FF:000009">
    <property type="entry name" value="ABC transporter B family member 1"/>
    <property type="match status" value="1"/>
</dbReference>
<dbReference type="OrthoDB" id="6500128at2759"/>
<feature type="transmembrane region" description="Helical" evidence="11">
    <location>
        <begin position="131"/>
        <end position="155"/>
    </location>
</feature>
<feature type="transmembrane region" description="Helical" evidence="11">
    <location>
        <begin position="232"/>
        <end position="254"/>
    </location>
</feature>
<feature type="transmembrane region" description="Helical" evidence="11">
    <location>
        <begin position="796"/>
        <end position="823"/>
    </location>
</feature>
<feature type="transmembrane region" description="Helical" evidence="11">
    <location>
        <begin position="976"/>
        <end position="1003"/>
    </location>
</feature>
<comment type="subcellular location">
    <subcellularLocation>
        <location evidence="1">Cell membrane</location>
        <topology evidence="1">Multi-pass membrane protein</topology>
    </subcellularLocation>
</comment>
<comment type="similarity">
    <text evidence="2">Belongs to the ABC transporter superfamily. ABCB family. Multidrug resistance exporter (TC 3.A.1.201) subfamily.</text>
</comment>
<evidence type="ECO:0000256" key="7">
    <source>
        <dbReference type="ARBA" id="ARBA00022840"/>
    </source>
</evidence>
<name>A0A3N4KLL7_9PEZI</name>
<dbReference type="GO" id="GO:0016887">
    <property type="term" value="F:ATP hydrolysis activity"/>
    <property type="evidence" value="ECO:0007669"/>
    <property type="project" value="InterPro"/>
</dbReference>
<reference evidence="14 15" key="1">
    <citation type="journal article" date="2018" name="Nat. Ecol. Evol.">
        <title>Pezizomycetes genomes reveal the molecular basis of ectomycorrhizal truffle lifestyle.</title>
        <authorList>
            <person name="Murat C."/>
            <person name="Payen T."/>
            <person name="Noel B."/>
            <person name="Kuo A."/>
            <person name="Morin E."/>
            <person name="Chen J."/>
            <person name="Kohler A."/>
            <person name="Krizsan K."/>
            <person name="Balestrini R."/>
            <person name="Da Silva C."/>
            <person name="Montanini B."/>
            <person name="Hainaut M."/>
            <person name="Levati E."/>
            <person name="Barry K.W."/>
            <person name="Belfiori B."/>
            <person name="Cichocki N."/>
            <person name="Clum A."/>
            <person name="Dockter R.B."/>
            <person name="Fauchery L."/>
            <person name="Guy J."/>
            <person name="Iotti M."/>
            <person name="Le Tacon F."/>
            <person name="Lindquist E.A."/>
            <person name="Lipzen A."/>
            <person name="Malagnac F."/>
            <person name="Mello A."/>
            <person name="Molinier V."/>
            <person name="Miyauchi S."/>
            <person name="Poulain J."/>
            <person name="Riccioni C."/>
            <person name="Rubini A."/>
            <person name="Sitrit Y."/>
            <person name="Splivallo R."/>
            <person name="Traeger S."/>
            <person name="Wang M."/>
            <person name="Zifcakova L."/>
            <person name="Wipf D."/>
            <person name="Zambonelli A."/>
            <person name="Paolocci F."/>
            <person name="Nowrousian M."/>
            <person name="Ottonello S."/>
            <person name="Baldrian P."/>
            <person name="Spatafora J.W."/>
            <person name="Henrissat B."/>
            <person name="Nagy L.G."/>
            <person name="Aury J.M."/>
            <person name="Wincker P."/>
            <person name="Grigoriev I.V."/>
            <person name="Bonfante P."/>
            <person name="Martin F.M."/>
        </authorList>
    </citation>
    <scope>NUCLEOTIDE SEQUENCE [LARGE SCALE GENOMIC DNA]</scope>
    <source>
        <strain evidence="14 15">CCBAS932</strain>
    </source>
</reference>
<sequence length="1324" mass="143609">MASSLSEKEPISAPTTPVSAPTIVADTTVKIPASATSDSGEDPLAHLTPEEAAIVRRQLDIPEVKLTYFTLFRYATTNDKILIVCACIASIIAGAVMPLMTVVFGELAGVFQDFALGTITPAHMQSEVNRFTIYFIYMAIGEFVMVYFETVAFIYCGEHMGQKIREQYLAAILRQNVAFFDKLGAGEITTRITADTNLIQEGISEKIGLTLTALATFFTAFIIGFIKSWKLTLILCSTVVAITLIMGVGSTFMVKYNKQSLASYAEGGTVVEEVFSSIRNTTAFSTQEKLAKMYDEHLRVAEKWGMKMKMSLAVMLGFMMCIVYLNYGLAFWQGSRFLVTGDTNLSAILTVLLAVLIGAFSLGNVAPNIQAFGTAVAAAAKIFSTIDRVSPLDPASDEGAKLPEVQGTIELRNIKHIYPSRPEVEVIKNMNVVIPAGKVTALVGASGSGKSTIIGLVERFYDPVGGQVLLDGHDISTLNLRWLRENISLVSQEPVLFGTTIYGNVCHGLIGTKYENASEEEKRDLVVKACIMSNADGFIRTLPEGYETNVGERGFLMSGGQKQRIAIARAIVSDPKILLLDEATSALDTRSEGVVQAALDAASKGRTTIVIAHRLSTIKTADNIIVMMNGEIVESGTHDALLERRAAYYNLVEAQRISAANDSAALAVGGSDDEGEIDDDEKLKLTLTRASTKGGAPVDPEDLELGNKLGRTGTAKSKSSVALANRTAEKKPQYSLWTLIKLTAGFNKTEKFYMAVGLFFSVIAGGGYPTQAVFFSKSIVALSQPPSNYGQLRKDANFWSLMYLMLALVQLLAYLCQGIAFALCSERLVRRVRDRAFRTILRQEIGYFDREENSTGALTSFLSTETTHLSGISGVTLGTLLIVSTTLIAAISVSCAVGWKLALVCTATIPILLSCGFLRFWMLLRFQQRSKKAYESSASFACEATAAIRTVASLTREQDVWDIYHAQLKAQAKKSLVSIISSSSLYAASQSLMFLCIALGFWYGGTLMKTHEYDMQKFFLVFAAIIFGAQSAGTIFSFAPDMGKARAAASELKALFDRVPEIDTWSEDGAPCESMEGAVEFRDVHFRYPTRPEQPVLRGLDLTVKPGQYVALVGPSGCGKSTTIALIERFYNPLAGGVFVDGKEISSLKINDYRKHIALVSQEPTLYQGTIRENILLGGAREEIPDEEVVAACKAANIYDFIMSLPEGFSTVCGSKGALLSGGQKQRIAIARALIRNPKILLLDEATSALDSESEKVVQAALDAAAKGRTTIAVAHRLSTIQKADVIYVFDAGRVVEAGTHSELLGKKGKYFELVNMQSLGKNE</sequence>
<dbReference type="Gene3D" id="1.20.1560.10">
    <property type="entry name" value="ABC transporter type 1, transmembrane domain"/>
    <property type="match status" value="1"/>
</dbReference>
<gene>
    <name evidence="14" type="ORF">P167DRAFT_606371</name>
</gene>
<dbReference type="InterPro" id="IPR017871">
    <property type="entry name" value="ABC_transporter-like_CS"/>
</dbReference>
<dbReference type="SUPFAM" id="SSF90123">
    <property type="entry name" value="ABC transporter transmembrane region"/>
    <property type="match status" value="2"/>
</dbReference>
<evidence type="ECO:0000259" key="13">
    <source>
        <dbReference type="PROSITE" id="PS50929"/>
    </source>
</evidence>
<feature type="transmembrane region" description="Helical" evidence="11">
    <location>
        <begin position="312"/>
        <end position="332"/>
    </location>
</feature>
<dbReference type="CDD" id="cd18577">
    <property type="entry name" value="ABC_6TM_Pgp_ABCB1_D1_like"/>
    <property type="match status" value="1"/>
</dbReference>
<dbReference type="GO" id="GO:0015421">
    <property type="term" value="F:ABC-type oligopeptide transporter activity"/>
    <property type="evidence" value="ECO:0007669"/>
    <property type="project" value="TreeGrafter"/>
</dbReference>
<evidence type="ECO:0000259" key="12">
    <source>
        <dbReference type="PROSITE" id="PS50893"/>
    </source>
</evidence>
<evidence type="ECO:0000256" key="8">
    <source>
        <dbReference type="ARBA" id="ARBA00022989"/>
    </source>
</evidence>
<dbReference type="Pfam" id="PF00664">
    <property type="entry name" value="ABC_membrane"/>
    <property type="match status" value="2"/>
</dbReference>
<dbReference type="FunFam" id="1.20.1560.10:FF:000102">
    <property type="entry name" value="ABC multidrug transporter Mdr1"/>
    <property type="match status" value="1"/>
</dbReference>
<dbReference type="GO" id="GO:0005886">
    <property type="term" value="C:plasma membrane"/>
    <property type="evidence" value="ECO:0007669"/>
    <property type="project" value="UniProtKB-SubCell"/>
</dbReference>
<evidence type="ECO:0000256" key="1">
    <source>
        <dbReference type="ARBA" id="ARBA00004651"/>
    </source>
</evidence>
<dbReference type="PROSITE" id="PS00211">
    <property type="entry name" value="ABC_TRANSPORTER_1"/>
    <property type="match status" value="2"/>
</dbReference>
<evidence type="ECO:0000256" key="10">
    <source>
        <dbReference type="ARBA" id="ARBA00023180"/>
    </source>
</evidence>
<dbReference type="SMART" id="SM00382">
    <property type="entry name" value="AAA"/>
    <property type="match status" value="2"/>
</dbReference>
<evidence type="ECO:0000313" key="14">
    <source>
        <dbReference type="EMBL" id="RPB11456.1"/>
    </source>
</evidence>
<keyword evidence="6" id="KW-0547">Nucleotide-binding</keyword>
<accession>A0A3N4KLL7</accession>
<dbReference type="SUPFAM" id="SSF52540">
    <property type="entry name" value="P-loop containing nucleoside triphosphate hydrolases"/>
    <property type="match status" value="2"/>
</dbReference>
<dbReference type="FunFam" id="3.40.50.300:FF:000302">
    <property type="entry name" value="ATP-binding cassette subfamily B member 5"/>
    <property type="match status" value="1"/>
</dbReference>
<dbReference type="Pfam" id="PF00005">
    <property type="entry name" value="ABC_tran"/>
    <property type="match status" value="2"/>
</dbReference>
<keyword evidence="3" id="KW-0813">Transport</keyword>
<dbReference type="PANTHER" id="PTHR43394">
    <property type="entry name" value="ATP-DEPENDENT PERMEASE MDL1, MITOCHONDRIAL"/>
    <property type="match status" value="1"/>
</dbReference>
<dbReference type="GO" id="GO:0005524">
    <property type="term" value="F:ATP binding"/>
    <property type="evidence" value="ECO:0007669"/>
    <property type="project" value="UniProtKB-KW"/>
</dbReference>
<keyword evidence="14" id="KW-0378">Hydrolase</keyword>
<evidence type="ECO:0000256" key="4">
    <source>
        <dbReference type="ARBA" id="ARBA00022475"/>
    </source>
</evidence>
<keyword evidence="4" id="KW-1003">Cell membrane</keyword>
<keyword evidence="8 11" id="KW-1133">Transmembrane helix</keyword>
<dbReference type="InterPro" id="IPR036640">
    <property type="entry name" value="ABC1_TM_sf"/>
</dbReference>